<dbReference type="Gene3D" id="3.40.50.850">
    <property type="entry name" value="Isochorismatase-like"/>
    <property type="match status" value="1"/>
</dbReference>
<comment type="caution">
    <text evidence="9">The sequence shown here is derived from an EMBL/GenBank/DDBJ whole genome shotgun (WGS) entry which is preliminary data.</text>
</comment>
<dbReference type="EC" id="3.5.1.19" evidence="6"/>
<evidence type="ECO:0000256" key="1">
    <source>
        <dbReference type="ARBA" id="ARBA00006336"/>
    </source>
</evidence>
<evidence type="ECO:0000313" key="10">
    <source>
        <dbReference type="Proteomes" id="UP001062901"/>
    </source>
</evidence>
<gene>
    <name evidence="9" type="ORF">AA15669_0003</name>
</gene>
<dbReference type="PANTHER" id="PTHR11080:SF2">
    <property type="entry name" value="LD05707P"/>
    <property type="match status" value="1"/>
</dbReference>
<dbReference type="Pfam" id="PF00857">
    <property type="entry name" value="Isochorismatase"/>
    <property type="match status" value="1"/>
</dbReference>
<dbReference type="InterPro" id="IPR000868">
    <property type="entry name" value="Isochorismatase-like_dom"/>
</dbReference>
<reference evidence="9" key="1">
    <citation type="submission" date="2013-04" db="EMBL/GenBank/DDBJ databases">
        <title>The genome sequencing project of 58 acetic acid bacteria.</title>
        <authorList>
            <person name="Okamoto-Kainuma A."/>
            <person name="Ishikawa M."/>
            <person name="Umino S."/>
            <person name="Koizumi Y."/>
            <person name="Shiwa Y."/>
            <person name="Yoshikawa H."/>
            <person name="Matsutani M."/>
            <person name="Matsushita K."/>
        </authorList>
    </citation>
    <scope>NUCLEOTIDE SEQUENCE</scope>
    <source>
        <strain evidence="9">DSM 15669</strain>
    </source>
</reference>
<accession>A0ABQ0NVQ4</accession>
<dbReference type="Proteomes" id="UP001062901">
    <property type="component" value="Unassembled WGS sequence"/>
</dbReference>
<organism evidence="9 10">
    <name type="scientific">Saccharibacter floricola DSM 15669</name>
    <dbReference type="NCBI Taxonomy" id="1123227"/>
    <lineage>
        <taxon>Bacteria</taxon>
        <taxon>Pseudomonadati</taxon>
        <taxon>Pseudomonadota</taxon>
        <taxon>Alphaproteobacteria</taxon>
        <taxon>Acetobacterales</taxon>
        <taxon>Acetobacteraceae</taxon>
        <taxon>Saccharibacter</taxon>
    </lineage>
</organism>
<evidence type="ECO:0000256" key="6">
    <source>
        <dbReference type="ARBA" id="ARBA00039017"/>
    </source>
</evidence>
<keyword evidence="4" id="KW-0378">Hydrolase</keyword>
<dbReference type="EMBL" id="BAQD01000001">
    <property type="protein sequence ID" value="GBQ04492.1"/>
    <property type="molecule type" value="Genomic_DNA"/>
</dbReference>
<dbReference type="InterPro" id="IPR052347">
    <property type="entry name" value="Isochorismatase_Nicotinamidase"/>
</dbReference>
<dbReference type="RefSeq" id="WP_018979710.1">
    <property type="nucleotide sequence ID" value="NZ_BAQD01000001.1"/>
</dbReference>
<keyword evidence="3" id="KW-0479">Metal-binding</keyword>
<evidence type="ECO:0000313" key="9">
    <source>
        <dbReference type="EMBL" id="GBQ04492.1"/>
    </source>
</evidence>
<evidence type="ECO:0000256" key="2">
    <source>
        <dbReference type="ARBA" id="ARBA00022642"/>
    </source>
</evidence>
<comment type="similarity">
    <text evidence="1">Belongs to the isochorismatase family.</text>
</comment>
<dbReference type="PANTHER" id="PTHR11080">
    <property type="entry name" value="PYRAZINAMIDASE/NICOTINAMIDASE"/>
    <property type="match status" value="1"/>
</dbReference>
<protein>
    <recommendedName>
        <fullName evidence="6">nicotinamidase</fullName>
        <ecNumber evidence="6">3.5.1.19</ecNumber>
    </recommendedName>
    <alternativeName>
        <fullName evidence="7">Nicotinamide deamidase</fullName>
    </alternativeName>
</protein>
<sequence length="193" mass="20490">MTFFTPRAGDALLVIDMQNDFLPGGALAVPGGDALIPGINRLMHSSFDAIIASQDWHPANHTSFKEQYGQWPAHCIAGTHGAALHKELHQVPISHIIHKGMRAKAECYSAFADESGASTGLSGLLTGLGIRRVVLCGVALDYCVRASALDSLNAGFETVVLTNLCAAIGEQKPLLQAMQSDGLTLLEAKERLS</sequence>
<evidence type="ECO:0000256" key="5">
    <source>
        <dbReference type="ARBA" id="ARBA00037900"/>
    </source>
</evidence>
<evidence type="ECO:0000256" key="7">
    <source>
        <dbReference type="ARBA" id="ARBA00043224"/>
    </source>
</evidence>
<dbReference type="InterPro" id="IPR036380">
    <property type="entry name" value="Isochorismatase-like_sf"/>
</dbReference>
<evidence type="ECO:0000256" key="3">
    <source>
        <dbReference type="ARBA" id="ARBA00022723"/>
    </source>
</evidence>
<keyword evidence="2" id="KW-0662">Pyridine nucleotide biosynthesis</keyword>
<dbReference type="SUPFAM" id="SSF52499">
    <property type="entry name" value="Isochorismatase-like hydrolases"/>
    <property type="match status" value="1"/>
</dbReference>
<name>A0ABQ0NVQ4_9PROT</name>
<evidence type="ECO:0000259" key="8">
    <source>
        <dbReference type="Pfam" id="PF00857"/>
    </source>
</evidence>
<proteinExistence type="inferred from homology"/>
<evidence type="ECO:0000256" key="4">
    <source>
        <dbReference type="ARBA" id="ARBA00022801"/>
    </source>
</evidence>
<comment type="pathway">
    <text evidence="5">Cofactor biosynthesis; nicotinate biosynthesis; nicotinate from nicotinamide: step 1/1.</text>
</comment>
<keyword evidence="10" id="KW-1185">Reference proteome</keyword>
<feature type="domain" description="Isochorismatase-like" evidence="8">
    <location>
        <begin position="11"/>
        <end position="171"/>
    </location>
</feature>